<dbReference type="PANTHER" id="PTHR34606">
    <property type="entry name" value="BON DOMAIN-CONTAINING PROTEIN"/>
    <property type="match status" value="1"/>
</dbReference>
<gene>
    <name evidence="1" type="ORF">Lgee_1198</name>
</gene>
<dbReference type="SMART" id="SM00749">
    <property type="entry name" value="BON"/>
    <property type="match status" value="1"/>
</dbReference>
<dbReference type="PANTHER" id="PTHR34606:SF16">
    <property type="entry name" value="BON DOMAIN-CONTAINING PROTEIN"/>
    <property type="match status" value="1"/>
</dbReference>
<dbReference type="STRING" id="45065.Lgee_1198"/>
<sequence>MTKRAFCMTLLLSGFLLGGCAPGPGSESTGEFIDSSATTARVKASLVDALGARAISIQVKTWKDEVQLSGFVNSSLLKQRAGSVTARVPGVKRVINDLVVKQGQ</sequence>
<dbReference type="PROSITE" id="PS51257">
    <property type="entry name" value="PROKAR_LIPOPROTEIN"/>
    <property type="match status" value="1"/>
</dbReference>
<dbReference type="PATRIC" id="fig|45065.4.peg.1289"/>
<dbReference type="EMBL" id="LNYC01000044">
    <property type="protein sequence ID" value="KTC99706.1"/>
    <property type="molecule type" value="Genomic_DNA"/>
</dbReference>
<evidence type="ECO:0000313" key="2">
    <source>
        <dbReference type="Proteomes" id="UP000054785"/>
    </source>
</evidence>
<dbReference type="InterPro" id="IPR051686">
    <property type="entry name" value="Lipoprotein_DolP"/>
</dbReference>
<comment type="caution">
    <text evidence="1">The sequence shown here is derived from an EMBL/GenBank/DDBJ whole genome shotgun (WGS) entry which is preliminary data.</text>
</comment>
<dbReference type="InterPro" id="IPR007055">
    <property type="entry name" value="BON_dom"/>
</dbReference>
<reference evidence="1 2" key="1">
    <citation type="submission" date="2015-11" db="EMBL/GenBank/DDBJ databases">
        <title>Genomic analysis of 38 Legionella species identifies large and diverse effector repertoires.</title>
        <authorList>
            <person name="Burstein D."/>
            <person name="Amaro F."/>
            <person name="Zusman T."/>
            <person name="Lifshitz Z."/>
            <person name="Cohen O."/>
            <person name="Gilbert J.A."/>
            <person name="Pupko T."/>
            <person name="Shuman H.A."/>
            <person name="Segal G."/>
        </authorList>
    </citation>
    <scope>NUCLEOTIDE SEQUENCE [LARGE SCALE GENOMIC DNA]</scope>
    <source>
        <strain evidence="1 2">ATCC 49504</strain>
    </source>
</reference>
<keyword evidence="1" id="KW-0449">Lipoprotein</keyword>
<proteinExistence type="predicted"/>
<accession>A0A0W0TWL6</accession>
<keyword evidence="2" id="KW-1185">Reference proteome</keyword>
<protein>
    <submittedName>
        <fullName evidence="1">Lipoprotein</fullName>
    </submittedName>
</protein>
<name>A0A0W0TWL6_9GAMM</name>
<dbReference type="Proteomes" id="UP000054785">
    <property type="component" value="Unassembled WGS sequence"/>
</dbReference>
<dbReference type="RefSeq" id="WP_065230364.1">
    <property type="nucleotide sequence ID" value="NZ_CAAAHN010000007.1"/>
</dbReference>
<dbReference type="Gene3D" id="3.30.1340.30">
    <property type="match status" value="1"/>
</dbReference>
<dbReference type="Pfam" id="PF04972">
    <property type="entry name" value="BON"/>
    <property type="match status" value="1"/>
</dbReference>
<dbReference type="InterPro" id="IPR014004">
    <property type="entry name" value="Transpt-assoc_nodulatn_dom_bac"/>
</dbReference>
<evidence type="ECO:0000313" key="1">
    <source>
        <dbReference type="EMBL" id="KTC99706.1"/>
    </source>
</evidence>
<dbReference type="AlphaFoldDB" id="A0A0W0TWL6"/>
<dbReference type="OrthoDB" id="7360581at2"/>
<dbReference type="PROSITE" id="PS50914">
    <property type="entry name" value="BON"/>
    <property type="match status" value="1"/>
</dbReference>
<organism evidence="1 2">
    <name type="scientific">Legionella geestiana</name>
    <dbReference type="NCBI Taxonomy" id="45065"/>
    <lineage>
        <taxon>Bacteria</taxon>
        <taxon>Pseudomonadati</taxon>
        <taxon>Pseudomonadota</taxon>
        <taxon>Gammaproteobacteria</taxon>
        <taxon>Legionellales</taxon>
        <taxon>Legionellaceae</taxon>
        <taxon>Legionella</taxon>
    </lineage>
</organism>